<gene>
    <name evidence="1" type="ORF">AWB79_03728</name>
</gene>
<dbReference type="Proteomes" id="UP000054851">
    <property type="component" value="Unassembled WGS sequence"/>
</dbReference>
<dbReference type="OrthoDB" id="9131625at2"/>
<accession>A0A158BKS0</accession>
<name>A0A158BKS0_9BURK</name>
<dbReference type="STRING" id="1777140.AWB79_03728"/>
<evidence type="ECO:0008006" key="3">
    <source>
        <dbReference type="Google" id="ProtNLM"/>
    </source>
</evidence>
<protein>
    <recommendedName>
        <fullName evidence="3">Cleavage protein</fullName>
    </recommendedName>
</protein>
<evidence type="ECO:0000313" key="2">
    <source>
        <dbReference type="Proteomes" id="UP000054851"/>
    </source>
</evidence>
<evidence type="ECO:0000313" key="1">
    <source>
        <dbReference type="EMBL" id="SAK69917.1"/>
    </source>
</evidence>
<reference evidence="1" key="1">
    <citation type="submission" date="2016-01" db="EMBL/GenBank/DDBJ databases">
        <authorList>
            <person name="Peeters C."/>
        </authorList>
    </citation>
    <scope>NUCLEOTIDE SEQUENCE</scope>
    <source>
        <strain evidence="1">LMG 29322</strain>
    </source>
</reference>
<comment type="caution">
    <text evidence="1">The sequence shown here is derived from an EMBL/GenBank/DDBJ whole genome shotgun (WGS) entry which is preliminary data.</text>
</comment>
<sequence length="127" mass="13540">MKRTQRGNSLLDVMVALSLAAVSALGVVAVQSTLARHERIALLRERATFIADSVAEGVRSDADRGAIVSLWQSRAALTLPAGEVAVFDRADGVRVAAVSWRAEDRSEPCPEPQARPLTSCIAVAFAR</sequence>
<proteinExistence type="predicted"/>
<dbReference type="EMBL" id="FCOA02000012">
    <property type="protein sequence ID" value="SAK69917.1"/>
    <property type="molecule type" value="Genomic_DNA"/>
</dbReference>
<dbReference type="RefSeq" id="WP_061168908.1">
    <property type="nucleotide sequence ID" value="NZ_FCOA02000012.1"/>
</dbReference>
<keyword evidence="2" id="KW-1185">Reference proteome</keyword>
<organism evidence="1 2">
    <name type="scientific">Caballeronia hypogeia</name>
    <dbReference type="NCBI Taxonomy" id="1777140"/>
    <lineage>
        <taxon>Bacteria</taxon>
        <taxon>Pseudomonadati</taxon>
        <taxon>Pseudomonadota</taxon>
        <taxon>Betaproteobacteria</taxon>
        <taxon>Burkholderiales</taxon>
        <taxon>Burkholderiaceae</taxon>
        <taxon>Caballeronia</taxon>
    </lineage>
</organism>
<dbReference type="AlphaFoldDB" id="A0A158BKS0"/>